<organism evidence="1 2">
    <name type="scientific">Staphylococcus equorum</name>
    <dbReference type="NCBI Taxonomy" id="246432"/>
    <lineage>
        <taxon>Bacteria</taxon>
        <taxon>Bacillati</taxon>
        <taxon>Bacillota</taxon>
        <taxon>Bacilli</taxon>
        <taxon>Bacillales</taxon>
        <taxon>Staphylococcaceae</taxon>
        <taxon>Staphylococcus</taxon>
    </lineage>
</organism>
<protein>
    <submittedName>
        <fullName evidence="1">DUF2200 domain-containing protein</fullName>
    </submittedName>
</protein>
<dbReference type="Gene3D" id="1.10.8.290">
    <property type="entry name" value="uncharacterized protein sp1917 domain"/>
    <property type="match status" value="1"/>
</dbReference>
<dbReference type="AlphaFoldDB" id="A0A9X4L6C6"/>
<dbReference type="InterPro" id="IPR014580">
    <property type="entry name" value="UCP033199"/>
</dbReference>
<reference evidence="1" key="1">
    <citation type="submission" date="2022-05" db="EMBL/GenBank/DDBJ databases">
        <title>Comparative genomics of Staphylococcus equorum isolates.</title>
        <authorList>
            <person name="Luelf R.H."/>
        </authorList>
    </citation>
    <scope>NUCLEOTIDE SEQUENCE</scope>
    <source>
        <strain evidence="1">TMW 2.2497</strain>
    </source>
</reference>
<comment type="caution">
    <text evidence="1">The sequence shown here is derived from an EMBL/GenBank/DDBJ whole genome shotgun (WGS) entry which is preliminary data.</text>
</comment>
<keyword evidence="2" id="KW-1185">Reference proteome</keyword>
<evidence type="ECO:0000313" key="1">
    <source>
        <dbReference type="EMBL" id="MDG0847187.1"/>
    </source>
</evidence>
<gene>
    <name evidence="1" type="ORF">M4L89_13195</name>
</gene>
<evidence type="ECO:0000313" key="2">
    <source>
        <dbReference type="Proteomes" id="UP001152422"/>
    </source>
</evidence>
<name>A0A9X4L6C6_9STAP</name>
<proteinExistence type="predicted"/>
<dbReference type="Proteomes" id="UP001152422">
    <property type="component" value="Unassembled WGS sequence"/>
</dbReference>
<sequence length="119" mass="13688">MTKPKIYTMAFGSVYPHLIKKVEKKARTKAEADEVICWMTGYTQTQIDKLIDDGTDYETFILQAPELNPNRTKITGVICGIRVENMEPSVMKEIRYLDKMIDELAKGKTLEKIFRDAQP</sequence>
<dbReference type="EMBL" id="JAMBQA010000010">
    <property type="protein sequence ID" value="MDG0847187.1"/>
    <property type="molecule type" value="Genomic_DNA"/>
</dbReference>
<accession>A0A9X4L6C6</accession>
<dbReference type="Pfam" id="PF09966">
    <property type="entry name" value="DUF2200"/>
    <property type="match status" value="1"/>
</dbReference>
<dbReference type="InterPro" id="IPR023204">
    <property type="entry name" value="SP1917_dom_sf"/>
</dbReference>
<dbReference type="PIRSF" id="PIRSF033199">
    <property type="entry name" value="UCP033199"/>
    <property type="match status" value="1"/>
</dbReference>
<dbReference type="RefSeq" id="WP_277583583.1">
    <property type="nucleotide sequence ID" value="NZ_JAMBPY010000009.1"/>
</dbReference>